<dbReference type="Proteomes" id="UP001056291">
    <property type="component" value="Chromosome"/>
</dbReference>
<protein>
    <recommendedName>
        <fullName evidence="2">Thiol:disulfide interchange protein DsbD N-terminal domain-containing protein</fullName>
    </recommendedName>
</protein>
<dbReference type="InterPro" id="IPR028250">
    <property type="entry name" value="DsbDN"/>
</dbReference>
<dbReference type="Pfam" id="PF11412">
    <property type="entry name" value="DsbD_N"/>
    <property type="match status" value="1"/>
</dbReference>
<keyword evidence="4" id="KW-1185">Reference proteome</keyword>
<proteinExistence type="predicted"/>
<dbReference type="RefSeq" id="WP_251935779.1">
    <property type="nucleotide sequence ID" value="NZ_CP098747.1"/>
</dbReference>
<keyword evidence="1" id="KW-0732">Signal</keyword>
<feature type="signal peptide" evidence="1">
    <location>
        <begin position="1"/>
        <end position="26"/>
    </location>
</feature>
<evidence type="ECO:0000313" key="4">
    <source>
        <dbReference type="Proteomes" id="UP001056291"/>
    </source>
</evidence>
<dbReference type="EMBL" id="CP098747">
    <property type="protein sequence ID" value="USG62172.1"/>
    <property type="molecule type" value="Genomic_DNA"/>
</dbReference>
<evidence type="ECO:0000313" key="3">
    <source>
        <dbReference type="EMBL" id="USG62172.1"/>
    </source>
</evidence>
<name>A0ABY4W4Q3_9PROT</name>
<sequence>MKLVTMFRSGFYVSVFLAFAGQTAQAGSASAWEETEQSKIRLISEVDGVKGHKSIRLGLQVQLQKGWKIYWRSPGDAGIPPQFDWSGSVNFKQSTIHWPAPEQFDVFGLTTWGYHDEVVYPISVEVEDSSQPLDLKLKLFYGICEQVCIPYQHEFSLILPANTGELSEQAPIIEEFASLVPHTVGDDFSAISLVTADLTGDTRFSVTAVANAKFKDPKIALEGKEGIFFAVLSDRISEDRKTVTFEIEADLPTKKELLKDQLVTVTVFDQDFASEGTLIIH</sequence>
<accession>A0ABY4W4Q3</accession>
<organism evidence="3 4">
    <name type="scientific">Sneathiella marina</name>
    <dbReference type="NCBI Taxonomy" id="2950108"/>
    <lineage>
        <taxon>Bacteria</taxon>
        <taxon>Pseudomonadati</taxon>
        <taxon>Pseudomonadota</taxon>
        <taxon>Alphaproteobacteria</taxon>
        <taxon>Sneathiellales</taxon>
        <taxon>Sneathiellaceae</taxon>
        <taxon>Sneathiella</taxon>
    </lineage>
</organism>
<feature type="chain" id="PRO_5046800445" description="Thiol:disulfide interchange protein DsbD N-terminal domain-containing protein" evidence="1">
    <location>
        <begin position="27"/>
        <end position="281"/>
    </location>
</feature>
<feature type="domain" description="Thiol:disulfide interchange protein DsbD N-terminal" evidence="2">
    <location>
        <begin position="54"/>
        <end position="158"/>
    </location>
</feature>
<evidence type="ECO:0000259" key="2">
    <source>
        <dbReference type="Pfam" id="PF11412"/>
    </source>
</evidence>
<gene>
    <name evidence="3" type="ORF">NBZ79_04175</name>
</gene>
<evidence type="ECO:0000256" key="1">
    <source>
        <dbReference type="SAM" id="SignalP"/>
    </source>
</evidence>
<reference evidence="3" key="1">
    <citation type="submission" date="2022-06" db="EMBL/GenBank/DDBJ databases">
        <title>Sneathiella actinostolidae sp. nov., isolated from a sea anemonein the Western Pacific Ocean.</title>
        <authorList>
            <person name="Wei M.J."/>
        </authorList>
    </citation>
    <scope>NUCLEOTIDE SEQUENCE</scope>
    <source>
        <strain evidence="3">PHK-P5</strain>
    </source>
</reference>